<proteinExistence type="predicted"/>
<dbReference type="EMBL" id="MATO01000023">
    <property type="protein sequence ID" value="OCS91749.1"/>
    <property type="molecule type" value="Genomic_DNA"/>
</dbReference>
<name>A0A1C0YX58_9BACL</name>
<dbReference type="GO" id="GO:0016020">
    <property type="term" value="C:membrane"/>
    <property type="evidence" value="ECO:0007669"/>
    <property type="project" value="TreeGrafter"/>
</dbReference>
<keyword evidence="2" id="KW-0378">Hydrolase</keyword>
<dbReference type="GO" id="GO:0016787">
    <property type="term" value="F:hydrolase activity"/>
    <property type="evidence" value="ECO:0007669"/>
    <property type="project" value="UniProtKB-KW"/>
</dbReference>
<dbReference type="InterPro" id="IPR029058">
    <property type="entry name" value="AB_hydrolase_fold"/>
</dbReference>
<dbReference type="Proteomes" id="UP000093482">
    <property type="component" value="Unassembled WGS sequence"/>
</dbReference>
<accession>A0A1C0YX58</accession>
<dbReference type="OrthoDB" id="9776853at2"/>
<dbReference type="PANTHER" id="PTHR43798">
    <property type="entry name" value="MONOACYLGLYCEROL LIPASE"/>
    <property type="match status" value="1"/>
</dbReference>
<organism evidence="2 3">
    <name type="scientific">Caryophanon latum</name>
    <dbReference type="NCBI Taxonomy" id="33977"/>
    <lineage>
        <taxon>Bacteria</taxon>
        <taxon>Bacillati</taxon>
        <taxon>Bacillota</taxon>
        <taxon>Bacilli</taxon>
        <taxon>Bacillales</taxon>
        <taxon>Caryophanaceae</taxon>
        <taxon>Caryophanon</taxon>
    </lineage>
</organism>
<dbReference type="Pfam" id="PF00561">
    <property type="entry name" value="Abhydrolase_1"/>
    <property type="match status" value="1"/>
</dbReference>
<comment type="caution">
    <text evidence="2">The sequence shown here is derived from an EMBL/GenBank/DDBJ whole genome shotgun (WGS) entry which is preliminary data.</text>
</comment>
<evidence type="ECO:0000313" key="2">
    <source>
        <dbReference type="EMBL" id="OCS91749.1"/>
    </source>
</evidence>
<dbReference type="PRINTS" id="PR00412">
    <property type="entry name" value="EPOXHYDRLASE"/>
</dbReference>
<dbReference type="Gene3D" id="3.40.50.1820">
    <property type="entry name" value="alpha/beta hydrolase"/>
    <property type="match status" value="1"/>
</dbReference>
<feature type="domain" description="AB hydrolase-1" evidence="1">
    <location>
        <begin position="17"/>
        <end position="132"/>
    </location>
</feature>
<reference evidence="2 3" key="1">
    <citation type="submission" date="2016-07" db="EMBL/GenBank/DDBJ databases">
        <title>Caryophanon latum genome sequencing.</title>
        <authorList>
            <person name="Verma A."/>
            <person name="Pal Y."/>
            <person name="Krishnamurthi S."/>
        </authorList>
    </citation>
    <scope>NUCLEOTIDE SEQUENCE [LARGE SCALE GENOMIC DNA]</scope>
    <source>
        <strain evidence="2 3">DSM 14151</strain>
    </source>
</reference>
<dbReference type="InterPro" id="IPR000073">
    <property type="entry name" value="AB_hydrolase_1"/>
</dbReference>
<dbReference type="SUPFAM" id="SSF53474">
    <property type="entry name" value="alpha/beta-Hydrolases"/>
    <property type="match status" value="1"/>
</dbReference>
<evidence type="ECO:0000259" key="1">
    <source>
        <dbReference type="Pfam" id="PF00561"/>
    </source>
</evidence>
<dbReference type="RefSeq" id="WP_066463031.1">
    <property type="nucleotide sequence ID" value="NZ_MATO01000023.1"/>
</dbReference>
<dbReference type="AlphaFoldDB" id="A0A1C0YX58"/>
<dbReference type="InterPro" id="IPR050266">
    <property type="entry name" value="AB_hydrolase_sf"/>
</dbReference>
<sequence length="267" mass="30469">MLDYHYYSSTNEAATHTLVLLHGIGGNSNIFYKQLDMFCAHFHVLCIDLPGHGDSPCVHSYEDHFNYDIVVREVEKTMEALNIQRAHFVGISLGSIVIHHLLQKAPERVLSAVLGGTITRFNAWSKGLLVIGQAIKHMTPHMWIYRLFAHVMMPKGRHAKSRSLFIREAKKMTRRNFFTWFTLIQNVEQTYKYAHRSPVPKLYISGEEDHLFVRALLKDIQRDIHAKALVLKKCGHVCNIEKAQAFNEAAIAFVHAHSKPELTTASA</sequence>
<gene>
    <name evidence="2" type="ORF">A6K76_01140</name>
</gene>
<keyword evidence="3" id="KW-1185">Reference proteome</keyword>
<protein>
    <submittedName>
        <fullName evidence="2">Beta-ketoadipate enol-lactone hydrolase</fullName>
    </submittedName>
</protein>
<dbReference type="InterPro" id="IPR000639">
    <property type="entry name" value="Epox_hydrolase-like"/>
</dbReference>
<dbReference type="PANTHER" id="PTHR43798:SF33">
    <property type="entry name" value="HYDROLASE, PUTATIVE (AFU_ORTHOLOGUE AFUA_2G14860)-RELATED"/>
    <property type="match status" value="1"/>
</dbReference>
<evidence type="ECO:0000313" key="3">
    <source>
        <dbReference type="Proteomes" id="UP000093482"/>
    </source>
</evidence>